<reference evidence="7" key="1">
    <citation type="submission" date="2017-02" db="EMBL/GenBank/DDBJ databases">
        <authorList>
            <person name="Tafer H."/>
            <person name="Lopandic K."/>
        </authorList>
    </citation>
    <scope>NUCLEOTIDE SEQUENCE [LARGE SCALE GENOMIC DNA]</scope>
    <source>
        <strain evidence="7">CBS 366.77</strain>
    </source>
</reference>
<dbReference type="Gene3D" id="4.10.240.10">
    <property type="entry name" value="Zn(2)-C6 fungal-type DNA-binding domain"/>
    <property type="match status" value="1"/>
</dbReference>
<sequence>MVGIPRSSGCQACVRRKIKCDETRPSCRECVRRRLTCPGYPERFRFCNTSTRDIQQPNRRNKYIVSYRRGGESHRPDLHNQHPTFQINTPFSVTIDERVVSNLTTQAFDSQYRAVSCWAVTENFPGFVACFGPRMDVNFLDFLLHPEFEGSHSVFLVWVIRCLSAIHVGQIKNCQATIIKSRQMYQQALVCLRKILSRPIPFSTSLVHSIQTAMLLLIAYELKDGISQTSWLSHAAGIAQIMCLNGPEAYMSGFGRTLFVSSRPFLIGAAFLRGEVCFLERGPWRKMAAEATQSEYKKGIGSRFGDMMEVALAEIVKCPGLIAKAMSANSRPTGRIIEDTSSTEETITEAQNSLTIAKADLSEAFASLRISDHNENYTKELLGPVPSQFGEYLVQGSLNGIQSALDILDHLQRNDLDGLNRKLELPGPSDGKSLDQFALSMGVI</sequence>
<evidence type="ECO:0000313" key="7">
    <source>
        <dbReference type="Proteomes" id="UP000266188"/>
    </source>
</evidence>
<dbReference type="Pfam" id="PF00172">
    <property type="entry name" value="Zn_clus"/>
    <property type="match status" value="1"/>
</dbReference>
<proteinExistence type="predicted"/>
<dbReference type="AlphaFoldDB" id="A0A3A2ZHA3"/>
<organism evidence="6 7">
    <name type="scientific">Aspergillus sclerotialis</name>
    <dbReference type="NCBI Taxonomy" id="2070753"/>
    <lineage>
        <taxon>Eukaryota</taxon>
        <taxon>Fungi</taxon>
        <taxon>Dikarya</taxon>
        <taxon>Ascomycota</taxon>
        <taxon>Pezizomycotina</taxon>
        <taxon>Eurotiomycetes</taxon>
        <taxon>Eurotiomycetidae</taxon>
        <taxon>Eurotiales</taxon>
        <taxon>Aspergillaceae</taxon>
        <taxon>Aspergillus</taxon>
        <taxon>Aspergillus subgen. Polypaecilum</taxon>
    </lineage>
</organism>
<dbReference type="GO" id="GO:0000981">
    <property type="term" value="F:DNA-binding transcription factor activity, RNA polymerase II-specific"/>
    <property type="evidence" value="ECO:0007669"/>
    <property type="project" value="InterPro"/>
</dbReference>
<dbReference type="EMBL" id="MVGC01000160">
    <property type="protein sequence ID" value="RJE22588.1"/>
    <property type="molecule type" value="Genomic_DNA"/>
</dbReference>
<dbReference type="PROSITE" id="PS50048">
    <property type="entry name" value="ZN2_CY6_FUNGAL_2"/>
    <property type="match status" value="1"/>
</dbReference>
<feature type="domain" description="Zn(2)-C6 fungal-type" evidence="5">
    <location>
        <begin position="9"/>
        <end position="37"/>
    </location>
</feature>
<dbReference type="STRING" id="2070753.A0A3A2ZHA3"/>
<keyword evidence="2" id="KW-0238">DNA-binding</keyword>
<accession>A0A3A2ZHA3</accession>
<dbReference type="InterPro" id="IPR036864">
    <property type="entry name" value="Zn2-C6_fun-type_DNA-bd_sf"/>
</dbReference>
<keyword evidence="1" id="KW-0805">Transcription regulation</keyword>
<dbReference type="OrthoDB" id="3525185at2759"/>
<dbReference type="InterPro" id="IPR001138">
    <property type="entry name" value="Zn2Cys6_DnaBD"/>
</dbReference>
<evidence type="ECO:0000259" key="5">
    <source>
        <dbReference type="PROSITE" id="PS50048"/>
    </source>
</evidence>
<dbReference type="GO" id="GO:0003677">
    <property type="term" value="F:DNA binding"/>
    <property type="evidence" value="ECO:0007669"/>
    <property type="project" value="UniProtKB-KW"/>
</dbReference>
<evidence type="ECO:0000256" key="4">
    <source>
        <dbReference type="ARBA" id="ARBA00023242"/>
    </source>
</evidence>
<dbReference type="PANTHER" id="PTHR38111:SF6">
    <property type="entry name" value="FINGER DOMAIN PROTEIN, PUTATIVE (AFU_ORTHOLOGUE AFUA_8G01940)-RELATED"/>
    <property type="match status" value="1"/>
</dbReference>
<keyword evidence="7" id="KW-1185">Reference proteome</keyword>
<keyword evidence="3" id="KW-0804">Transcription</keyword>
<dbReference type="CDD" id="cd00067">
    <property type="entry name" value="GAL4"/>
    <property type="match status" value="1"/>
</dbReference>
<comment type="caution">
    <text evidence="6">The sequence shown here is derived from an EMBL/GenBank/DDBJ whole genome shotgun (WGS) entry which is preliminary data.</text>
</comment>
<evidence type="ECO:0000256" key="1">
    <source>
        <dbReference type="ARBA" id="ARBA00023015"/>
    </source>
</evidence>
<evidence type="ECO:0000256" key="3">
    <source>
        <dbReference type="ARBA" id="ARBA00023163"/>
    </source>
</evidence>
<gene>
    <name evidence="6" type="ORF">PHISCL_05056</name>
</gene>
<protein>
    <recommendedName>
        <fullName evidence="5">Zn(2)-C6 fungal-type domain-containing protein</fullName>
    </recommendedName>
</protein>
<name>A0A3A2ZHA3_9EURO</name>
<keyword evidence="4" id="KW-0539">Nucleus</keyword>
<evidence type="ECO:0000313" key="6">
    <source>
        <dbReference type="EMBL" id="RJE22588.1"/>
    </source>
</evidence>
<dbReference type="InterPro" id="IPR053178">
    <property type="entry name" value="Osmoadaptation_assoc"/>
</dbReference>
<dbReference type="CDD" id="cd12148">
    <property type="entry name" value="fungal_TF_MHR"/>
    <property type="match status" value="1"/>
</dbReference>
<dbReference type="GO" id="GO:0008270">
    <property type="term" value="F:zinc ion binding"/>
    <property type="evidence" value="ECO:0007669"/>
    <property type="project" value="InterPro"/>
</dbReference>
<dbReference type="Proteomes" id="UP000266188">
    <property type="component" value="Unassembled WGS sequence"/>
</dbReference>
<dbReference type="PANTHER" id="PTHR38111">
    <property type="entry name" value="ZN(2)-C6 FUNGAL-TYPE DOMAIN-CONTAINING PROTEIN-RELATED"/>
    <property type="match status" value="1"/>
</dbReference>
<evidence type="ECO:0000256" key="2">
    <source>
        <dbReference type="ARBA" id="ARBA00023125"/>
    </source>
</evidence>
<dbReference type="SUPFAM" id="SSF57701">
    <property type="entry name" value="Zn2/Cys6 DNA-binding domain"/>
    <property type="match status" value="1"/>
</dbReference>